<dbReference type="GO" id="GO:0003677">
    <property type="term" value="F:DNA binding"/>
    <property type="evidence" value="ECO:0007669"/>
    <property type="project" value="InterPro"/>
</dbReference>
<keyword evidence="2" id="KW-0805">Transcription regulation</keyword>
<evidence type="ECO:0000313" key="8">
    <source>
        <dbReference type="EMBL" id="GAI24442.1"/>
    </source>
</evidence>
<dbReference type="InterPro" id="IPR013325">
    <property type="entry name" value="RNA_pol_sigma_r2"/>
</dbReference>
<reference evidence="8" key="1">
    <citation type="journal article" date="2014" name="Front. Microbiol.">
        <title>High frequency of phylogenetically diverse reductive dehalogenase-homologous genes in deep subseafloor sedimentary metagenomes.</title>
        <authorList>
            <person name="Kawai M."/>
            <person name="Futagami T."/>
            <person name="Toyoda A."/>
            <person name="Takaki Y."/>
            <person name="Nishi S."/>
            <person name="Hori S."/>
            <person name="Arai W."/>
            <person name="Tsubouchi T."/>
            <person name="Morono Y."/>
            <person name="Uchiyama I."/>
            <person name="Ito T."/>
            <person name="Fujiyama A."/>
            <person name="Inagaki F."/>
            <person name="Takami H."/>
        </authorList>
    </citation>
    <scope>NUCLEOTIDE SEQUENCE</scope>
    <source>
        <strain evidence="8">Expedition CK06-06</strain>
    </source>
</reference>
<comment type="similarity">
    <text evidence="1">Belongs to the sigma-70 factor family. ECF subfamily.</text>
</comment>
<evidence type="ECO:0000256" key="2">
    <source>
        <dbReference type="ARBA" id="ARBA00023015"/>
    </source>
</evidence>
<name>X1LYJ4_9ZZZZ</name>
<feature type="region of interest" description="Disordered" evidence="5">
    <location>
        <begin position="93"/>
        <end position="119"/>
    </location>
</feature>
<dbReference type="Pfam" id="PF08281">
    <property type="entry name" value="Sigma70_r4_2"/>
    <property type="match status" value="1"/>
</dbReference>
<keyword evidence="4" id="KW-0804">Transcription</keyword>
<dbReference type="GO" id="GO:0006352">
    <property type="term" value="P:DNA-templated transcription initiation"/>
    <property type="evidence" value="ECO:0007669"/>
    <property type="project" value="InterPro"/>
</dbReference>
<sequence>MVQDEQVLVDRISSGDSTAFQEFVDRYKKKIYYVAYDITGDHNDAEDISQEVFIKVFHSLKTFRRNAKISSWLYQISVNASIDLLRKRSSKPEKSMDDLERADIQENLPGSGTRAQNPERSAEDFLIQKHISQALQKVSPKERSVFVMRHYNELKIREIAEILSISPGTVKALFYRATRKLRKELSFYLGNPGLEVTNE</sequence>
<evidence type="ECO:0000256" key="3">
    <source>
        <dbReference type="ARBA" id="ARBA00023082"/>
    </source>
</evidence>
<evidence type="ECO:0000256" key="1">
    <source>
        <dbReference type="ARBA" id="ARBA00010641"/>
    </source>
</evidence>
<dbReference type="AlphaFoldDB" id="X1LYJ4"/>
<gene>
    <name evidence="8" type="ORF">S06H3_37553</name>
</gene>
<organism evidence="8">
    <name type="scientific">marine sediment metagenome</name>
    <dbReference type="NCBI Taxonomy" id="412755"/>
    <lineage>
        <taxon>unclassified sequences</taxon>
        <taxon>metagenomes</taxon>
        <taxon>ecological metagenomes</taxon>
    </lineage>
</organism>
<dbReference type="InterPro" id="IPR014284">
    <property type="entry name" value="RNA_pol_sigma-70_dom"/>
</dbReference>
<protein>
    <recommendedName>
        <fullName evidence="9">HTH luxR-type domain-containing protein</fullName>
    </recommendedName>
</protein>
<dbReference type="Gene3D" id="1.10.1740.10">
    <property type="match status" value="1"/>
</dbReference>
<evidence type="ECO:0000256" key="5">
    <source>
        <dbReference type="SAM" id="MobiDB-lite"/>
    </source>
</evidence>
<evidence type="ECO:0000256" key="4">
    <source>
        <dbReference type="ARBA" id="ARBA00023163"/>
    </source>
</evidence>
<dbReference type="Pfam" id="PF04542">
    <property type="entry name" value="Sigma70_r2"/>
    <property type="match status" value="1"/>
</dbReference>
<keyword evidence="3" id="KW-0731">Sigma factor</keyword>
<proteinExistence type="inferred from homology"/>
<feature type="compositionally biased region" description="Basic and acidic residues" evidence="5">
    <location>
        <begin position="93"/>
        <end position="104"/>
    </location>
</feature>
<dbReference type="EMBL" id="BARV01022824">
    <property type="protein sequence ID" value="GAI24442.1"/>
    <property type="molecule type" value="Genomic_DNA"/>
</dbReference>
<dbReference type="CDD" id="cd06171">
    <property type="entry name" value="Sigma70_r4"/>
    <property type="match status" value="1"/>
</dbReference>
<comment type="caution">
    <text evidence="8">The sequence shown here is derived from an EMBL/GenBank/DDBJ whole genome shotgun (WGS) entry which is preliminary data.</text>
</comment>
<dbReference type="InterPro" id="IPR013324">
    <property type="entry name" value="RNA_pol_sigma_r3/r4-like"/>
</dbReference>
<dbReference type="InterPro" id="IPR036388">
    <property type="entry name" value="WH-like_DNA-bd_sf"/>
</dbReference>
<dbReference type="InterPro" id="IPR007627">
    <property type="entry name" value="RNA_pol_sigma70_r2"/>
</dbReference>
<evidence type="ECO:0000259" key="6">
    <source>
        <dbReference type="Pfam" id="PF04542"/>
    </source>
</evidence>
<dbReference type="PANTHER" id="PTHR43133:SF51">
    <property type="entry name" value="RNA POLYMERASE SIGMA FACTOR"/>
    <property type="match status" value="1"/>
</dbReference>
<evidence type="ECO:0000259" key="7">
    <source>
        <dbReference type="Pfam" id="PF08281"/>
    </source>
</evidence>
<evidence type="ECO:0008006" key="9">
    <source>
        <dbReference type="Google" id="ProtNLM"/>
    </source>
</evidence>
<dbReference type="InterPro" id="IPR039425">
    <property type="entry name" value="RNA_pol_sigma-70-like"/>
</dbReference>
<dbReference type="Gene3D" id="1.10.10.10">
    <property type="entry name" value="Winged helix-like DNA-binding domain superfamily/Winged helix DNA-binding domain"/>
    <property type="match status" value="1"/>
</dbReference>
<dbReference type="InterPro" id="IPR013249">
    <property type="entry name" value="RNA_pol_sigma70_r4_t2"/>
</dbReference>
<dbReference type="SUPFAM" id="SSF88946">
    <property type="entry name" value="Sigma2 domain of RNA polymerase sigma factors"/>
    <property type="match status" value="1"/>
</dbReference>
<feature type="compositionally biased region" description="Polar residues" evidence="5">
    <location>
        <begin position="108"/>
        <end position="119"/>
    </location>
</feature>
<accession>X1LYJ4</accession>
<dbReference type="NCBIfam" id="TIGR02937">
    <property type="entry name" value="sigma70-ECF"/>
    <property type="match status" value="1"/>
</dbReference>
<dbReference type="SUPFAM" id="SSF88659">
    <property type="entry name" value="Sigma3 and sigma4 domains of RNA polymerase sigma factors"/>
    <property type="match status" value="1"/>
</dbReference>
<dbReference type="GO" id="GO:0016987">
    <property type="term" value="F:sigma factor activity"/>
    <property type="evidence" value="ECO:0007669"/>
    <property type="project" value="UniProtKB-KW"/>
</dbReference>
<dbReference type="PANTHER" id="PTHR43133">
    <property type="entry name" value="RNA POLYMERASE ECF-TYPE SIGMA FACTO"/>
    <property type="match status" value="1"/>
</dbReference>
<feature type="domain" description="RNA polymerase sigma factor 70 region 4 type 2" evidence="7">
    <location>
        <begin position="131"/>
        <end position="181"/>
    </location>
</feature>
<feature type="domain" description="RNA polymerase sigma-70 region 2" evidence="6">
    <location>
        <begin position="23"/>
        <end position="89"/>
    </location>
</feature>